<dbReference type="SUPFAM" id="SSF54826">
    <property type="entry name" value="Enolase N-terminal domain-like"/>
    <property type="match status" value="1"/>
</dbReference>
<dbReference type="Gene3D" id="3.30.390.10">
    <property type="entry name" value="Enolase-like, N-terminal domain"/>
    <property type="match status" value="1"/>
</dbReference>
<organism evidence="5 6">
    <name type="scientific">Pseudonocardia aurantiaca</name>
    <dbReference type="NCBI Taxonomy" id="75290"/>
    <lineage>
        <taxon>Bacteria</taxon>
        <taxon>Bacillati</taxon>
        <taxon>Actinomycetota</taxon>
        <taxon>Actinomycetes</taxon>
        <taxon>Pseudonocardiales</taxon>
        <taxon>Pseudonocardiaceae</taxon>
        <taxon>Pseudonocardia</taxon>
    </lineage>
</organism>
<dbReference type="EMBL" id="JBHUCP010000026">
    <property type="protein sequence ID" value="MFD1533877.1"/>
    <property type="molecule type" value="Genomic_DNA"/>
</dbReference>
<evidence type="ECO:0000256" key="1">
    <source>
        <dbReference type="ARBA" id="ARBA00001426"/>
    </source>
</evidence>
<evidence type="ECO:0000313" key="6">
    <source>
        <dbReference type="Proteomes" id="UP001597145"/>
    </source>
</evidence>
<dbReference type="InterPro" id="IPR013341">
    <property type="entry name" value="Mandelate_racemase_N_dom"/>
</dbReference>
<feature type="domain" description="Mandelate racemase/muconate lactonizing enzyme C-terminal" evidence="4">
    <location>
        <begin position="151"/>
        <end position="246"/>
    </location>
</feature>
<dbReference type="RefSeq" id="WP_343977702.1">
    <property type="nucleotide sequence ID" value="NZ_BAAAJG010000009.1"/>
</dbReference>
<dbReference type="InterPro" id="IPR034593">
    <property type="entry name" value="DgoD-like"/>
</dbReference>
<dbReference type="EC" id="4.2.1.40" evidence="3"/>
<evidence type="ECO:0000256" key="3">
    <source>
        <dbReference type="ARBA" id="ARBA00011973"/>
    </source>
</evidence>
<dbReference type="SFLD" id="SFLDS00001">
    <property type="entry name" value="Enolase"/>
    <property type="match status" value="1"/>
</dbReference>
<dbReference type="Pfam" id="PF02746">
    <property type="entry name" value="MR_MLE_N"/>
    <property type="match status" value="1"/>
</dbReference>
<dbReference type="InterPro" id="IPR013342">
    <property type="entry name" value="Mandelate_racemase_C"/>
</dbReference>
<dbReference type="InterPro" id="IPR029065">
    <property type="entry name" value="Enolase_C-like"/>
</dbReference>
<comment type="pathway">
    <text evidence="2">Carbohydrate acid metabolism; D-glucarate degradation; 2,5-dioxopentanoate from D-glucarate: step 1/2.</text>
</comment>
<keyword evidence="6" id="KW-1185">Reference proteome</keyword>
<evidence type="ECO:0000313" key="5">
    <source>
        <dbReference type="EMBL" id="MFD1533877.1"/>
    </source>
</evidence>
<dbReference type="Pfam" id="PF13378">
    <property type="entry name" value="MR_MLE_C"/>
    <property type="match status" value="1"/>
</dbReference>
<dbReference type="PANTHER" id="PTHR48080:SF4">
    <property type="entry name" value="GLUCARATE DEHYDRATASE"/>
    <property type="match status" value="1"/>
</dbReference>
<gene>
    <name evidence="5" type="ORF">ACFSCY_31120</name>
</gene>
<dbReference type="Gene3D" id="3.20.20.120">
    <property type="entry name" value="Enolase-like C-terminal domain"/>
    <property type="match status" value="1"/>
</dbReference>
<accession>A0ABW4FU88</accession>
<dbReference type="SMART" id="SM00922">
    <property type="entry name" value="MR_MLE"/>
    <property type="match status" value="1"/>
</dbReference>
<dbReference type="SUPFAM" id="SSF51604">
    <property type="entry name" value="Enolase C-terminal domain-like"/>
    <property type="match status" value="1"/>
</dbReference>
<proteinExistence type="predicted"/>
<dbReference type="Proteomes" id="UP001597145">
    <property type="component" value="Unassembled WGS sequence"/>
</dbReference>
<dbReference type="InterPro" id="IPR036849">
    <property type="entry name" value="Enolase-like_C_sf"/>
</dbReference>
<sequence>MSGGLRIDRVRVLPLTLPIDGPLRYTQGQVGAFQRIVVELSTADGLVGYGECRGDRLRHTLLSDLAPSLVGTDPYQLEALRWRIAPQGLVELFSGTVAVQAYSAVEMACLDLVGKATGRPITDLLGGAVREDVEIAGYLYYVGGVPAEEAQDRLLAAAHGVVDRYGFRTLKYKCGVMDPEIEIRTLGRLREEFPGHRLRIDPNGAWGVSTSVRVLSAAREIGIEYAEDPATTLAKITRIRELVPGVTLASNQAVASLETMALDEAFGAIDVPLIDLNWYGGFRAALTAGRMAELLGRDAGVHSSMETAISQAAQLQMAACLPNLPYASDSHYLYLRADVGDPLPIVDGRMRVPTGPGLGVAVDPVQLTRLHESWLDTGFLSWDAPGGPVVLPRW</sequence>
<evidence type="ECO:0000256" key="2">
    <source>
        <dbReference type="ARBA" id="ARBA00005183"/>
    </source>
</evidence>
<dbReference type="InterPro" id="IPR029017">
    <property type="entry name" value="Enolase-like_N"/>
</dbReference>
<comment type="caution">
    <text evidence="5">The sequence shown here is derived from an EMBL/GenBank/DDBJ whole genome shotgun (WGS) entry which is preliminary data.</text>
</comment>
<comment type="catalytic activity">
    <reaction evidence="1">
        <text>D-glucarate = 5-dehydro-4-deoxy-D-glucarate + H2O</text>
        <dbReference type="Rhea" id="RHEA:14573"/>
        <dbReference type="ChEBI" id="CHEBI:15377"/>
        <dbReference type="ChEBI" id="CHEBI:30612"/>
        <dbReference type="ChEBI" id="CHEBI:42819"/>
        <dbReference type="EC" id="4.2.1.40"/>
    </reaction>
</comment>
<dbReference type="PANTHER" id="PTHR48080">
    <property type="entry name" value="D-GALACTONATE DEHYDRATASE-RELATED"/>
    <property type="match status" value="1"/>
</dbReference>
<reference evidence="6" key="1">
    <citation type="journal article" date="2019" name="Int. J. Syst. Evol. Microbiol.">
        <title>The Global Catalogue of Microorganisms (GCM) 10K type strain sequencing project: providing services to taxonomists for standard genome sequencing and annotation.</title>
        <authorList>
            <consortium name="The Broad Institute Genomics Platform"/>
            <consortium name="The Broad Institute Genome Sequencing Center for Infectious Disease"/>
            <person name="Wu L."/>
            <person name="Ma J."/>
        </authorList>
    </citation>
    <scope>NUCLEOTIDE SEQUENCE [LARGE SCALE GENOMIC DNA]</scope>
    <source>
        <strain evidence="6">JCM 12165</strain>
    </source>
</reference>
<name>A0ABW4FU88_9PSEU</name>
<evidence type="ECO:0000259" key="4">
    <source>
        <dbReference type="SMART" id="SM00922"/>
    </source>
</evidence>
<protein>
    <recommendedName>
        <fullName evidence="3">glucarate dehydratase</fullName>
        <ecNumber evidence="3">4.2.1.40</ecNumber>
    </recommendedName>
</protein>